<dbReference type="Gene3D" id="2.60.40.4070">
    <property type="match status" value="1"/>
</dbReference>
<evidence type="ECO:0000313" key="2">
    <source>
        <dbReference type="EMBL" id="MCA9756927.1"/>
    </source>
</evidence>
<evidence type="ECO:0000313" key="3">
    <source>
        <dbReference type="Proteomes" id="UP000739538"/>
    </source>
</evidence>
<feature type="region of interest" description="Disordered" evidence="1">
    <location>
        <begin position="40"/>
        <end position="60"/>
    </location>
</feature>
<reference evidence="2" key="1">
    <citation type="submission" date="2020-04" db="EMBL/GenBank/DDBJ databases">
        <authorList>
            <person name="Zhang T."/>
        </authorList>
    </citation>
    <scope>NUCLEOTIDE SEQUENCE</scope>
    <source>
        <strain evidence="2">HKST-UBA02</strain>
    </source>
</reference>
<evidence type="ECO:0000256" key="1">
    <source>
        <dbReference type="SAM" id="MobiDB-lite"/>
    </source>
</evidence>
<protein>
    <submittedName>
        <fullName evidence="2">T9SS type A sorting domain-containing protein</fullName>
    </submittedName>
</protein>
<comment type="caution">
    <text evidence="2">The sequence shown here is derived from an EMBL/GenBank/DDBJ whole genome shotgun (WGS) entry which is preliminary data.</text>
</comment>
<dbReference type="Proteomes" id="UP000739538">
    <property type="component" value="Unassembled WGS sequence"/>
</dbReference>
<proteinExistence type="predicted"/>
<reference evidence="2" key="2">
    <citation type="journal article" date="2021" name="Microbiome">
        <title>Successional dynamics and alternative stable states in a saline activated sludge microbial community over 9 years.</title>
        <authorList>
            <person name="Wang Y."/>
            <person name="Ye J."/>
            <person name="Ju F."/>
            <person name="Liu L."/>
            <person name="Boyd J.A."/>
            <person name="Deng Y."/>
            <person name="Parks D.H."/>
            <person name="Jiang X."/>
            <person name="Yin X."/>
            <person name="Woodcroft B.J."/>
            <person name="Tyson G.W."/>
            <person name="Hugenholtz P."/>
            <person name="Polz M.F."/>
            <person name="Zhang T."/>
        </authorList>
    </citation>
    <scope>NUCLEOTIDE SEQUENCE</scope>
    <source>
        <strain evidence="2">HKST-UBA02</strain>
    </source>
</reference>
<sequence length="314" mass="32191">MADSTRFARPIIFAFAGLLVAAPSFAEVLLLSQTRTVEASGSATDSMTMDDDSAADASPGFDPFSSGVEVDVAVDGAAAYANAVQQSGIGPTGATVLGTVALRGESIDPTGVGIAQSTSHCEYSFEVVTPQEYRLVGLITASGGGATFVELSGPSGMIERFDSPTNGNQTVGGLGILLAGVYTFTVETSGSALGEEEMQSGAAGLYEIALAFEDADPADVVASGERVIGPIEVAPQPASRMAELAFGSPLVSGERVAIFAASGRRVRSWSPAPGTSHIVWDLVGTDGRPVPSGIYFARAFSGERVREAKLVVTR</sequence>
<organism evidence="2 3">
    <name type="scientific">Eiseniibacteriota bacterium</name>
    <dbReference type="NCBI Taxonomy" id="2212470"/>
    <lineage>
        <taxon>Bacteria</taxon>
        <taxon>Candidatus Eiseniibacteriota</taxon>
    </lineage>
</organism>
<dbReference type="AlphaFoldDB" id="A0A956NDU4"/>
<gene>
    <name evidence="2" type="ORF">KDA27_14070</name>
</gene>
<dbReference type="EMBL" id="JAGQHS010000073">
    <property type="protein sequence ID" value="MCA9756927.1"/>
    <property type="molecule type" value="Genomic_DNA"/>
</dbReference>
<accession>A0A956NDU4</accession>
<name>A0A956NDU4_UNCEI</name>